<dbReference type="InParanoid" id="H2Z5U7"/>
<reference evidence="1" key="2">
    <citation type="submission" date="2025-08" db="UniProtKB">
        <authorList>
            <consortium name="Ensembl"/>
        </authorList>
    </citation>
    <scope>IDENTIFICATION</scope>
</reference>
<dbReference type="Ensembl" id="ENSCSAVT00000013108.1">
    <property type="protein sequence ID" value="ENSCSAVP00000012959.1"/>
    <property type="gene ID" value="ENSCSAVG00000007608.1"/>
</dbReference>
<accession>H2Z5U7</accession>
<dbReference type="AlphaFoldDB" id="H2Z5U7"/>
<dbReference type="InterPro" id="IPR011333">
    <property type="entry name" value="SKP1/BTB/POZ_sf"/>
</dbReference>
<dbReference type="HOGENOM" id="CLU_2909902_0_0_1"/>
<reference evidence="2" key="1">
    <citation type="submission" date="2003-08" db="EMBL/GenBank/DDBJ databases">
        <authorList>
            <person name="Birren B."/>
            <person name="Nusbaum C."/>
            <person name="Abebe A."/>
            <person name="Abouelleil A."/>
            <person name="Adekoya E."/>
            <person name="Ait-zahra M."/>
            <person name="Allen N."/>
            <person name="Allen T."/>
            <person name="An P."/>
            <person name="Anderson M."/>
            <person name="Anderson S."/>
            <person name="Arachchi H."/>
            <person name="Armbruster J."/>
            <person name="Bachantsang P."/>
            <person name="Baldwin J."/>
            <person name="Barry A."/>
            <person name="Bayul T."/>
            <person name="Blitshsteyn B."/>
            <person name="Bloom T."/>
            <person name="Blye J."/>
            <person name="Boguslavskiy L."/>
            <person name="Borowsky M."/>
            <person name="Boukhgalter B."/>
            <person name="Brunache A."/>
            <person name="Butler J."/>
            <person name="Calixte N."/>
            <person name="Calvo S."/>
            <person name="Camarata J."/>
            <person name="Campo K."/>
            <person name="Chang J."/>
            <person name="Cheshatsang Y."/>
            <person name="Citroen M."/>
            <person name="Collymore A."/>
            <person name="Considine T."/>
            <person name="Cook A."/>
            <person name="Cooke P."/>
            <person name="Corum B."/>
            <person name="Cuomo C."/>
            <person name="David R."/>
            <person name="Dawoe T."/>
            <person name="Degray S."/>
            <person name="Dodge S."/>
            <person name="Dooley K."/>
            <person name="Dorje P."/>
            <person name="Dorjee K."/>
            <person name="Dorris L."/>
            <person name="Duffey N."/>
            <person name="Dupes A."/>
            <person name="Elkins T."/>
            <person name="Engels R."/>
            <person name="Erickson J."/>
            <person name="Farina A."/>
            <person name="Faro S."/>
            <person name="Ferreira P."/>
            <person name="Fischer H."/>
            <person name="Fitzgerald M."/>
            <person name="Foley K."/>
            <person name="Gage D."/>
            <person name="Galagan J."/>
            <person name="Gearin G."/>
            <person name="Gnerre S."/>
            <person name="Gnirke A."/>
            <person name="Goyette A."/>
            <person name="Graham J."/>
            <person name="Grandbois E."/>
            <person name="Gyaltsen K."/>
            <person name="Hafez N."/>
            <person name="Hagopian D."/>
            <person name="Hagos B."/>
            <person name="Hall J."/>
            <person name="Hatcher B."/>
            <person name="Heller A."/>
            <person name="Higgins H."/>
            <person name="Honan T."/>
            <person name="Horn A."/>
            <person name="Houde N."/>
            <person name="Hughes L."/>
            <person name="Hulme W."/>
            <person name="Husby E."/>
            <person name="Iliev I."/>
            <person name="Jaffe D."/>
            <person name="Jones C."/>
            <person name="Kamal M."/>
            <person name="Kamat A."/>
            <person name="Kamvysselis M."/>
            <person name="Karlsson E."/>
            <person name="Kells C."/>
            <person name="Kieu A."/>
            <person name="Kisner P."/>
            <person name="Kodira C."/>
            <person name="Kulbokas E."/>
            <person name="Labutti K."/>
            <person name="Lama D."/>
            <person name="Landers T."/>
            <person name="Leger J."/>
            <person name="Levine S."/>
            <person name="Lewis D."/>
            <person name="Lewis T."/>
            <person name="Lindblad-toh K."/>
            <person name="Liu X."/>
            <person name="Lokyitsang T."/>
            <person name="Lokyitsang Y."/>
            <person name="Lucien O."/>
            <person name="Lui A."/>
            <person name="Ma L.J."/>
            <person name="Mabbitt R."/>
            <person name="Macdonald J."/>
            <person name="Maclean C."/>
            <person name="Major J."/>
            <person name="Manning J."/>
            <person name="Marabella R."/>
            <person name="Maru K."/>
            <person name="Matthews C."/>
            <person name="Mauceli E."/>
            <person name="Mccarthy M."/>
            <person name="Mcdonough S."/>
            <person name="Mcghee T."/>
            <person name="Meldrim J."/>
            <person name="Meneus L."/>
            <person name="Mesirov J."/>
            <person name="Mihalev A."/>
            <person name="Mihova T."/>
            <person name="Mikkelsen T."/>
            <person name="Mlenga V."/>
            <person name="Moru K."/>
            <person name="Mozes J."/>
            <person name="Mulrain L."/>
            <person name="Munson G."/>
            <person name="Naylor J."/>
            <person name="Newes C."/>
            <person name="Nguyen C."/>
            <person name="Nguyen N."/>
            <person name="Nguyen T."/>
            <person name="Nicol R."/>
            <person name="Nielsen C."/>
            <person name="Nizzari M."/>
            <person name="Norbu C."/>
            <person name="Norbu N."/>
            <person name="O'donnell P."/>
            <person name="Okoawo O."/>
            <person name="O'leary S."/>
            <person name="Omotosho B."/>
            <person name="O'neill K."/>
            <person name="Osman S."/>
            <person name="Parker S."/>
            <person name="Perrin D."/>
            <person name="Phunkhang P."/>
            <person name="Piqani B."/>
            <person name="Purcell S."/>
            <person name="Rachupka T."/>
            <person name="Ramasamy U."/>
            <person name="Rameau R."/>
            <person name="Ray V."/>
            <person name="Raymond C."/>
            <person name="Retta R."/>
            <person name="Richardson S."/>
            <person name="Rise C."/>
            <person name="Rodriguez J."/>
            <person name="Rogers J."/>
            <person name="Rogov P."/>
            <person name="Rutman M."/>
            <person name="Schupbach R."/>
            <person name="Seaman C."/>
            <person name="Settipalli S."/>
            <person name="Sharpe T."/>
            <person name="Sheridan J."/>
            <person name="Sherpa N."/>
            <person name="Shi J."/>
            <person name="Smirnov S."/>
            <person name="Smith C."/>
            <person name="Sougnez C."/>
            <person name="Spencer B."/>
            <person name="Stalker J."/>
            <person name="Stange-thomann N."/>
            <person name="Stavropoulos S."/>
            <person name="Stetson K."/>
            <person name="Stone C."/>
            <person name="Stone S."/>
            <person name="Stubbs M."/>
            <person name="Talamas J."/>
            <person name="Tchuinga P."/>
            <person name="Tenzing P."/>
            <person name="Tesfaye S."/>
            <person name="Theodore J."/>
            <person name="Thoulutsang Y."/>
            <person name="Topham K."/>
            <person name="Towey S."/>
            <person name="Tsamla T."/>
            <person name="Tsomo N."/>
            <person name="Vallee D."/>
            <person name="Vassiliev H."/>
            <person name="Venkataraman V."/>
            <person name="Vinson J."/>
            <person name="Vo A."/>
            <person name="Wade C."/>
            <person name="Wang S."/>
            <person name="Wangchuk T."/>
            <person name="Wangdi T."/>
            <person name="Whittaker C."/>
            <person name="Wilkinson J."/>
            <person name="Wu Y."/>
            <person name="Wyman D."/>
            <person name="Yadav S."/>
            <person name="Yang S."/>
            <person name="Yang X."/>
            <person name="Yeager S."/>
            <person name="Yee E."/>
            <person name="Young G."/>
            <person name="Zainoun J."/>
            <person name="Zembeck L."/>
            <person name="Zimmer A."/>
            <person name="Zody M."/>
            <person name="Lander E."/>
        </authorList>
    </citation>
    <scope>NUCLEOTIDE SEQUENCE [LARGE SCALE GENOMIC DNA]</scope>
</reference>
<reference evidence="1" key="3">
    <citation type="submission" date="2025-09" db="UniProtKB">
        <authorList>
            <consortium name="Ensembl"/>
        </authorList>
    </citation>
    <scope>IDENTIFICATION</scope>
</reference>
<proteinExistence type="predicted"/>
<organism evidence="1 2">
    <name type="scientific">Ciona savignyi</name>
    <name type="common">Pacific transparent sea squirt</name>
    <dbReference type="NCBI Taxonomy" id="51511"/>
    <lineage>
        <taxon>Eukaryota</taxon>
        <taxon>Metazoa</taxon>
        <taxon>Chordata</taxon>
        <taxon>Tunicata</taxon>
        <taxon>Ascidiacea</taxon>
        <taxon>Phlebobranchia</taxon>
        <taxon>Cionidae</taxon>
        <taxon>Ciona</taxon>
    </lineage>
</organism>
<name>H2Z5U7_CIOSA</name>
<evidence type="ECO:0008006" key="3">
    <source>
        <dbReference type="Google" id="ProtNLM"/>
    </source>
</evidence>
<protein>
    <recommendedName>
        <fullName evidence="3">BTB domain-containing protein</fullName>
    </recommendedName>
</protein>
<sequence length="62" mass="7245">MDTNEEKDSTASQFRYRYSDPSLPGKMLKHFNELRHQKKFTDVIVTSQSTKVRLDCHSIVLS</sequence>
<keyword evidence="2" id="KW-1185">Reference proteome</keyword>
<evidence type="ECO:0000313" key="1">
    <source>
        <dbReference type="Ensembl" id="ENSCSAVP00000012959.1"/>
    </source>
</evidence>
<dbReference type="Gene3D" id="3.30.710.10">
    <property type="entry name" value="Potassium Channel Kv1.1, Chain A"/>
    <property type="match status" value="1"/>
</dbReference>
<evidence type="ECO:0000313" key="2">
    <source>
        <dbReference type="Proteomes" id="UP000007875"/>
    </source>
</evidence>
<dbReference type="Proteomes" id="UP000007875">
    <property type="component" value="Unassembled WGS sequence"/>
</dbReference>